<name>A0A160NZL6_STRLU</name>
<feature type="compositionally biased region" description="Basic and acidic residues" evidence="1">
    <location>
        <begin position="33"/>
        <end position="59"/>
    </location>
</feature>
<protein>
    <submittedName>
        <fullName evidence="2">Uncharacterized protein</fullName>
    </submittedName>
</protein>
<proteinExistence type="predicted"/>
<dbReference type="KEGG" id="slau:SLA_3539"/>
<dbReference type="AlphaFoldDB" id="A0A160NZL6"/>
<gene>
    <name evidence="2" type="ORF">SLA_3539</name>
</gene>
<reference evidence="2 3" key="1">
    <citation type="journal article" date="2016" name="Genome Announc.">
        <title>Complete Genome Sequence of Thiostrepton-Producing Streptomyces laurentii ATCC 31255.</title>
        <authorList>
            <person name="Doi K."/>
            <person name="Fujino Y."/>
            <person name="Nagayoshi Y."/>
            <person name="Ohshima T."/>
            <person name="Ogata S."/>
        </authorList>
    </citation>
    <scope>NUCLEOTIDE SEQUENCE [LARGE SCALE GENOMIC DNA]</scope>
    <source>
        <strain evidence="2 3">ATCC 31255</strain>
    </source>
</reference>
<dbReference type="Proteomes" id="UP000217676">
    <property type="component" value="Chromosome"/>
</dbReference>
<evidence type="ECO:0000256" key="1">
    <source>
        <dbReference type="SAM" id="MobiDB-lite"/>
    </source>
</evidence>
<dbReference type="EMBL" id="AP017424">
    <property type="protein sequence ID" value="BAU84447.1"/>
    <property type="molecule type" value="Genomic_DNA"/>
</dbReference>
<feature type="compositionally biased region" description="Polar residues" evidence="1">
    <location>
        <begin position="1"/>
        <end position="11"/>
    </location>
</feature>
<evidence type="ECO:0000313" key="2">
    <source>
        <dbReference type="EMBL" id="BAU84447.1"/>
    </source>
</evidence>
<sequence length="71" mass="7844">MTDSKNINNPVGQGGGQRKRLSRAERQNNGPHRNFDRQNAADRKAELVRKMREKTHGAEDAGQADDGTAQS</sequence>
<dbReference type="RefSeq" id="WP_359873636.1">
    <property type="nucleotide sequence ID" value="NZ_JBEYHT010000006.1"/>
</dbReference>
<dbReference type="Pfam" id="PF19756">
    <property type="entry name" value="DUF6243"/>
    <property type="match status" value="1"/>
</dbReference>
<feature type="region of interest" description="Disordered" evidence="1">
    <location>
        <begin position="1"/>
        <end position="71"/>
    </location>
</feature>
<dbReference type="InterPro" id="IPR046210">
    <property type="entry name" value="DUF6243"/>
</dbReference>
<accession>A0A160NZL6</accession>
<evidence type="ECO:0000313" key="3">
    <source>
        <dbReference type="Proteomes" id="UP000217676"/>
    </source>
</evidence>
<keyword evidence="3" id="KW-1185">Reference proteome</keyword>
<organism evidence="2 3">
    <name type="scientific">Streptomyces laurentii</name>
    <dbReference type="NCBI Taxonomy" id="39478"/>
    <lineage>
        <taxon>Bacteria</taxon>
        <taxon>Bacillati</taxon>
        <taxon>Actinomycetota</taxon>
        <taxon>Actinomycetes</taxon>
        <taxon>Kitasatosporales</taxon>
        <taxon>Streptomycetaceae</taxon>
        <taxon>Streptomyces</taxon>
    </lineage>
</organism>